<reference evidence="4 5" key="1">
    <citation type="submission" date="2024-07" db="EMBL/GenBank/DDBJ databases">
        <title>Uliginosibacterium paludis KCTC:42655.</title>
        <authorList>
            <person name="Kim M.K."/>
        </authorList>
    </citation>
    <scope>NUCLEOTIDE SEQUENCE [LARGE SCALE GENOMIC DNA]</scope>
    <source>
        <strain evidence="4 5">KCTC 42655</strain>
    </source>
</reference>
<gene>
    <name evidence="4" type="ORF">ABVT11_17965</name>
</gene>
<feature type="chain" id="PRO_5046357164" evidence="2">
    <location>
        <begin position="23"/>
        <end position="293"/>
    </location>
</feature>
<dbReference type="RefSeq" id="WP_345929784.1">
    <property type="nucleotide sequence ID" value="NZ_JBDIVF010000012.1"/>
</dbReference>
<protein>
    <submittedName>
        <fullName evidence="4">CocE/NonD family hydrolase</fullName>
    </submittedName>
</protein>
<dbReference type="InterPro" id="IPR000383">
    <property type="entry name" value="Xaa-Pro-like_dom"/>
</dbReference>
<dbReference type="Pfam" id="PF02129">
    <property type="entry name" value="Peptidase_S15"/>
    <property type="match status" value="1"/>
</dbReference>
<keyword evidence="1 4" id="KW-0378">Hydrolase</keyword>
<evidence type="ECO:0000313" key="5">
    <source>
        <dbReference type="Proteomes" id="UP001548590"/>
    </source>
</evidence>
<organism evidence="4 5">
    <name type="scientific">Uliginosibacterium paludis</name>
    <dbReference type="NCBI Taxonomy" id="1615952"/>
    <lineage>
        <taxon>Bacteria</taxon>
        <taxon>Pseudomonadati</taxon>
        <taxon>Pseudomonadota</taxon>
        <taxon>Betaproteobacteria</taxon>
        <taxon>Rhodocyclales</taxon>
        <taxon>Zoogloeaceae</taxon>
        <taxon>Uliginosibacterium</taxon>
    </lineage>
</organism>
<dbReference type="Gene3D" id="3.40.50.1820">
    <property type="entry name" value="alpha/beta hydrolase"/>
    <property type="match status" value="1"/>
</dbReference>
<dbReference type="Proteomes" id="UP001548590">
    <property type="component" value="Unassembled WGS sequence"/>
</dbReference>
<feature type="domain" description="Xaa-Pro dipeptidyl-peptidase-like" evidence="3">
    <location>
        <begin position="50"/>
        <end position="189"/>
    </location>
</feature>
<dbReference type="InterPro" id="IPR050261">
    <property type="entry name" value="FrsA_esterase"/>
</dbReference>
<keyword evidence="2" id="KW-0732">Signal</keyword>
<dbReference type="PANTHER" id="PTHR22946">
    <property type="entry name" value="DIENELACTONE HYDROLASE DOMAIN-CONTAINING PROTEIN-RELATED"/>
    <property type="match status" value="1"/>
</dbReference>
<dbReference type="GO" id="GO:0016787">
    <property type="term" value="F:hydrolase activity"/>
    <property type="evidence" value="ECO:0007669"/>
    <property type="project" value="UniProtKB-KW"/>
</dbReference>
<keyword evidence="5" id="KW-1185">Reference proteome</keyword>
<dbReference type="EMBL" id="JBEWLZ010000015">
    <property type="protein sequence ID" value="MET1491730.1"/>
    <property type="molecule type" value="Genomic_DNA"/>
</dbReference>
<evidence type="ECO:0000313" key="4">
    <source>
        <dbReference type="EMBL" id="MET1491730.1"/>
    </source>
</evidence>
<name>A0ABV2CUX3_9RHOO</name>
<dbReference type="PANTHER" id="PTHR22946:SF9">
    <property type="entry name" value="POLYKETIDE TRANSFERASE AF380"/>
    <property type="match status" value="1"/>
</dbReference>
<dbReference type="InterPro" id="IPR029058">
    <property type="entry name" value="AB_hydrolase_fold"/>
</dbReference>
<evidence type="ECO:0000256" key="1">
    <source>
        <dbReference type="ARBA" id="ARBA00022801"/>
    </source>
</evidence>
<comment type="caution">
    <text evidence="4">The sequence shown here is derived from an EMBL/GenBank/DDBJ whole genome shotgun (WGS) entry which is preliminary data.</text>
</comment>
<feature type="signal peptide" evidence="2">
    <location>
        <begin position="1"/>
        <end position="22"/>
    </location>
</feature>
<dbReference type="SUPFAM" id="SSF53474">
    <property type="entry name" value="alpha/beta-Hydrolases"/>
    <property type="match status" value="1"/>
</dbReference>
<sequence length="293" mass="31063">MTNRWSCLLASIWILAALPAGAQEKLNEALHEEIVQITVPAASLLESDRQIVATVFRPDGAGPFPLLVLSHGSPPVAADRQTMGRALQMTATREFVRRGYVVIAPVRRGYGATGGDYAEGYARCSASEFYKAGMQAARDVLAALAFGRSLPYVKQDASVLAGQSAGGFASLAAASLKPEGVDFVLNFSGGRGGDPVKHPSVPCGEGALAETFGRFGASIQVPVLFHYVENDLFFGPGYTRSWFEAFERAGGKGRYVLQAPFGNNGHGLIGAKAALPIWSQAVDEFIASLPSLR</sequence>
<proteinExistence type="predicted"/>
<evidence type="ECO:0000256" key="2">
    <source>
        <dbReference type="SAM" id="SignalP"/>
    </source>
</evidence>
<evidence type="ECO:0000259" key="3">
    <source>
        <dbReference type="Pfam" id="PF02129"/>
    </source>
</evidence>
<accession>A0ABV2CUX3</accession>